<dbReference type="NCBIfam" id="TIGR01730">
    <property type="entry name" value="RND_mfp"/>
    <property type="match status" value="1"/>
</dbReference>
<keyword evidence="2" id="KW-0472">Membrane</keyword>
<dbReference type="Pfam" id="PF25917">
    <property type="entry name" value="BSH_RND"/>
    <property type="match status" value="1"/>
</dbReference>
<dbReference type="InterPro" id="IPR058625">
    <property type="entry name" value="MdtA-like_BSH"/>
</dbReference>
<protein>
    <submittedName>
        <fullName evidence="6">Efflux RND transporter periplasmic adaptor subunit</fullName>
    </submittedName>
</protein>
<evidence type="ECO:0000259" key="3">
    <source>
        <dbReference type="Pfam" id="PF25876"/>
    </source>
</evidence>
<dbReference type="Gene3D" id="2.40.30.170">
    <property type="match status" value="1"/>
</dbReference>
<dbReference type="InterPro" id="IPR058792">
    <property type="entry name" value="Beta-barrel_RND_2"/>
</dbReference>
<evidence type="ECO:0000313" key="7">
    <source>
        <dbReference type="Proteomes" id="UP001595886"/>
    </source>
</evidence>
<sequence>MSSDKNGHPAARSRRGLKLAGVAGVVVAGAVVVTGLLARAHGNAQLREWTDENAVPTVAVVAPGTRADAGTLDLPGRLEAYSRAPLYARVSGYVKSWTADIGATVKAGQVLAELETPDLDQQLAQGRADLISAKSNAALAETTAKRWQAMVATGAVSKQAADEKTGDADTKRALVQSAQANVDRLLATKGFARIVAPFDGVVTARNTDIGSLVNVGSAAGQELFVVSDTKKLRAYVSVPQNYVPSIPTGTKATLTVPERPGKPYVATVESSSQSVNVASGTTLMQLVIDNTAGELLPGGFANVSLDLPRNGALNVPASALIFDQSGLRVATVGADGKVALKTVTIARDLGKVVELGSGVAAEDKVVESPPDGIAEGDVVHIAEAPATTQAAGKEGAGKKG</sequence>
<feature type="domain" description="Multidrug resistance protein MdtA-like alpha-helical hairpin" evidence="3">
    <location>
        <begin position="122"/>
        <end position="183"/>
    </location>
</feature>
<dbReference type="InterPro" id="IPR058624">
    <property type="entry name" value="MdtA-like_HH"/>
</dbReference>
<accession>A0ABV9QYK3</accession>
<dbReference type="Pfam" id="PF25954">
    <property type="entry name" value="Beta-barrel_RND_2"/>
    <property type="match status" value="1"/>
</dbReference>
<feature type="domain" description="Multidrug resistance protein MdtA-like barrel-sandwich hybrid" evidence="4">
    <location>
        <begin position="87"/>
        <end position="219"/>
    </location>
</feature>
<keyword evidence="2" id="KW-1133">Transmembrane helix</keyword>
<evidence type="ECO:0000259" key="4">
    <source>
        <dbReference type="Pfam" id="PF25917"/>
    </source>
</evidence>
<reference evidence="7" key="1">
    <citation type="journal article" date="2019" name="Int. J. Syst. Evol. Microbiol.">
        <title>The Global Catalogue of Microorganisms (GCM) 10K type strain sequencing project: providing services to taxonomists for standard genome sequencing and annotation.</title>
        <authorList>
            <consortium name="The Broad Institute Genomics Platform"/>
            <consortium name="The Broad Institute Genome Sequencing Center for Infectious Disease"/>
            <person name="Wu L."/>
            <person name="Ma J."/>
        </authorList>
    </citation>
    <scope>NUCLEOTIDE SEQUENCE [LARGE SCALE GENOMIC DNA]</scope>
    <source>
        <strain evidence="7">CCUG 30340</strain>
    </source>
</reference>
<comment type="similarity">
    <text evidence="1">Belongs to the membrane fusion protein (MFP) (TC 8.A.1) family.</text>
</comment>
<evidence type="ECO:0000313" key="6">
    <source>
        <dbReference type="EMBL" id="MFC4821833.1"/>
    </source>
</evidence>
<proteinExistence type="inferred from homology"/>
<dbReference type="Pfam" id="PF25876">
    <property type="entry name" value="HH_MFP_RND"/>
    <property type="match status" value="1"/>
</dbReference>
<keyword evidence="7" id="KW-1185">Reference proteome</keyword>
<name>A0ABV9QYK3_9GAMM</name>
<evidence type="ECO:0000256" key="2">
    <source>
        <dbReference type="SAM" id="Phobius"/>
    </source>
</evidence>
<dbReference type="EMBL" id="JBHSHD010000010">
    <property type="protein sequence ID" value="MFC4821833.1"/>
    <property type="molecule type" value="Genomic_DNA"/>
</dbReference>
<dbReference type="Proteomes" id="UP001595886">
    <property type="component" value="Unassembled WGS sequence"/>
</dbReference>
<dbReference type="InterPro" id="IPR006143">
    <property type="entry name" value="RND_pump_MFP"/>
</dbReference>
<gene>
    <name evidence="6" type="ORF">ACFO6Q_16010</name>
</gene>
<dbReference type="Gene3D" id="2.40.420.20">
    <property type="match status" value="1"/>
</dbReference>
<dbReference type="Gene3D" id="1.10.287.470">
    <property type="entry name" value="Helix hairpin bin"/>
    <property type="match status" value="1"/>
</dbReference>
<dbReference type="Gene3D" id="2.40.50.100">
    <property type="match status" value="1"/>
</dbReference>
<dbReference type="PANTHER" id="PTHR30469">
    <property type="entry name" value="MULTIDRUG RESISTANCE PROTEIN MDTA"/>
    <property type="match status" value="1"/>
</dbReference>
<dbReference type="SUPFAM" id="SSF111369">
    <property type="entry name" value="HlyD-like secretion proteins"/>
    <property type="match status" value="1"/>
</dbReference>
<comment type="caution">
    <text evidence="6">The sequence shown here is derived from an EMBL/GenBank/DDBJ whole genome shotgun (WGS) entry which is preliminary data.</text>
</comment>
<feature type="domain" description="CusB-like beta-barrel" evidence="5">
    <location>
        <begin position="236"/>
        <end position="306"/>
    </location>
</feature>
<feature type="transmembrane region" description="Helical" evidence="2">
    <location>
        <begin position="20"/>
        <end position="38"/>
    </location>
</feature>
<organism evidence="6 7">
    <name type="scientific">Dokdonella ginsengisoli</name>
    <dbReference type="NCBI Taxonomy" id="363846"/>
    <lineage>
        <taxon>Bacteria</taxon>
        <taxon>Pseudomonadati</taxon>
        <taxon>Pseudomonadota</taxon>
        <taxon>Gammaproteobacteria</taxon>
        <taxon>Lysobacterales</taxon>
        <taxon>Rhodanobacteraceae</taxon>
        <taxon>Dokdonella</taxon>
    </lineage>
</organism>
<evidence type="ECO:0000259" key="5">
    <source>
        <dbReference type="Pfam" id="PF25954"/>
    </source>
</evidence>
<dbReference type="PANTHER" id="PTHR30469:SF37">
    <property type="entry name" value="RAGD PROTEIN"/>
    <property type="match status" value="1"/>
</dbReference>
<evidence type="ECO:0000256" key="1">
    <source>
        <dbReference type="ARBA" id="ARBA00009477"/>
    </source>
</evidence>
<keyword evidence="2" id="KW-0812">Transmembrane</keyword>
<dbReference type="RefSeq" id="WP_380022101.1">
    <property type="nucleotide sequence ID" value="NZ_JBHSHD010000010.1"/>
</dbReference>